<dbReference type="PANTHER" id="PTHR11019:SF199">
    <property type="entry name" value="HTH-TYPE TRANSCRIPTIONAL REGULATOR NIMR"/>
    <property type="match status" value="1"/>
</dbReference>
<dbReference type="Gene3D" id="1.10.10.60">
    <property type="entry name" value="Homeodomain-like"/>
    <property type="match status" value="2"/>
</dbReference>
<evidence type="ECO:0000256" key="2">
    <source>
        <dbReference type="ARBA" id="ARBA00023125"/>
    </source>
</evidence>
<organism evidence="5 6">
    <name type="scientific">Kineosporia succinea</name>
    <dbReference type="NCBI Taxonomy" id="84632"/>
    <lineage>
        <taxon>Bacteria</taxon>
        <taxon>Bacillati</taxon>
        <taxon>Actinomycetota</taxon>
        <taxon>Actinomycetes</taxon>
        <taxon>Kineosporiales</taxon>
        <taxon>Kineosporiaceae</taxon>
        <taxon>Kineosporia</taxon>
    </lineage>
</organism>
<feature type="domain" description="HTH araC/xylS-type" evidence="4">
    <location>
        <begin position="163"/>
        <end position="263"/>
    </location>
</feature>
<dbReference type="PROSITE" id="PS00041">
    <property type="entry name" value="HTH_ARAC_FAMILY_1"/>
    <property type="match status" value="1"/>
</dbReference>
<comment type="caution">
    <text evidence="5">The sequence shown here is derived from an EMBL/GenBank/DDBJ whole genome shotgun (WGS) entry which is preliminary data.</text>
</comment>
<protein>
    <submittedName>
        <fullName evidence="5">AraC-like DNA-binding protein</fullName>
    </submittedName>
</protein>
<dbReference type="PANTHER" id="PTHR11019">
    <property type="entry name" value="HTH-TYPE TRANSCRIPTIONAL REGULATOR NIMR"/>
    <property type="match status" value="1"/>
</dbReference>
<evidence type="ECO:0000256" key="1">
    <source>
        <dbReference type="ARBA" id="ARBA00023015"/>
    </source>
</evidence>
<evidence type="ECO:0000313" key="5">
    <source>
        <dbReference type="EMBL" id="MDP9830062.1"/>
    </source>
</evidence>
<accession>A0ABT9PBI3</accession>
<reference evidence="5 6" key="1">
    <citation type="submission" date="2023-07" db="EMBL/GenBank/DDBJ databases">
        <title>Sequencing the genomes of 1000 actinobacteria strains.</title>
        <authorList>
            <person name="Klenk H.-P."/>
        </authorList>
    </citation>
    <scope>NUCLEOTIDE SEQUENCE [LARGE SCALE GENOMIC DNA]</scope>
    <source>
        <strain evidence="5 6">DSM 44388</strain>
    </source>
</reference>
<keyword evidence="2" id="KW-0238">DNA-binding</keyword>
<dbReference type="InterPro" id="IPR018060">
    <property type="entry name" value="HTH_AraC"/>
</dbReference>
<keyword evidence="6" id="KW-1185">Reference proteome</keyword>
<dbReference type="InterPro" id="IPR018062">
    <property type="entry name" value="HTH_AraC-typ_CS"/>
</dbReference>
<dbReference type="RefSeq" id="WP_307248887.1">
    <property type="nucleotide sequence ID" value="NZ_JAUSQZ010000001.1"/>
</dbReference>
<proteinExistence type="predicted"/>
<dbReference type="Pfam" id="PF12833">
    <property type="entry name" value="HTH_18"/>
    <property type="match status" value="1"/>
</dbReference>
<dbReference type="SUPFAM" id="SSF46689">
    <property type="entry name" value="Homeodomain-like"/>
    <property type="match status" value="2"/>
</dbReference>
<name>A0ABT9PBI3_9ACTN</name>
<dbReference type="Proteomes" id="UP001235712">
    <property type="component" value="Unassembled WGS sequence"/>
</dbReference>
<evidence type="ECO:0000256" key="3">
    <source>
        <dbReference type="ARBA" id="ARBA00023163"/>
    </source>
</evidence>
<gene>
    <name evidence="5" type="ORF">J2S57_005811</name>
</gene>
<dbReference type="InterPro" id="IPR009057">
    <property type="entry name" value="Homeodomain-like_sf"/>
</dbReference>
<keyword evidence="3" id="KW-0804">Transcription</keyword>
<evidence type="ECO:0000313" key="6">
    <source>
        <dbReference type="Proteomes" id="UP001235712"/>
    </source>
</evidence>
<dbReference type="InterPro" id="IPR037923">
    <property type="entry name" value="HTH-like"/>
</dbReference>
<keyword evidence="1" id="KW-0805">Transcription regulation</keyword>
<evidence type="ECO:0000259" key="4">
    <source>
        <dbReference type="PROSITE" id="PS01124"/>
    </source>
</evidence>
<dbReference type="PROSITE" id="PS01124">
    <property type="entry name" value="HTH_ARAC_FAMILY_2"/>
    <property type="match status" value="1"/>
</dbReference>
<dbReference type="EMBL" id="JAUSQZ010000001">
    <property type="protein sequence ID" value="MDP9830062.1"/>
    <property type="molecule type" value="Genomic_DNA"/>
</dbReference>
<dbReference type="SUPFAM" id="SSF51215">
    <property type="entry name" value="Regulatory protein AraC"/>
    <property type="match status" value="1"/>
</dbReference>
<dbReference type="SMART" id="SM00342">
    <property type="entry name" value="HTH_ARAC"/>
    <property type="match status" value="1"/>
</dbReference>
<sequence length="265" mass="28956">MAANRYRATANPHHNHRKATVNSPILSIEHGHTSAIPAMSTHRHPEPVLMWSTTATVAGTIGARDWLFPPGHGIWVPGGVEHGGGTVIREGDLSIVHLGPDPCPVDWTEPTGFAVSPLLDELLRHLHDTDPLEKTRPLAEALMFELLTPLPAHDIPLTLPTDPRVRAVAEQLLADPSDQRELSAWADHVHAGTRTLSRLFRAETGLTFADWRTQVRIRAAVQLLGAGRPVNATAHAVGYRRPSAFISAFRRVTGQTPGTYRARLP</sequence>